<evidence type="ECO:0000256" key="6">
    <source>
        <dbReference type="ARBA" id="ARBA00023136"/>
    </source>
</evidence>
<evidence type="ECO:0000313" key="8">
    <source>
        <dbReference type="EMBL" id="MDO7788053.1"/>
    </source>
</evidence>
<reference evidence="8" key="2">
    <citation type="submission" date="2023-03" db="EMBL/GenBank/DDBJ databases">
        <authorList>
            <person name="Zhang Z."/>
        </authorList>
    </citation>
    <scope>NUCLEOTIDE SEQUENCE</scope>
    <source>
        <strain evidence="8">DSA</strain>
    </source>
</reference>
<feature type="transmembrane region" description="Helical" evidence="7">
    <location>
        <begin position="156"/>
        <end position="176"/>
    </location>
</feature>
<dbReference type="Proteomes" id="UP001172911">
    <property type="component" value="Unassembled WGS sequence"/>
</dbReference>
<feature type="transmembrane region" description="Helical" evidence="7">
    <location>
        <begin position="98"/>
        <end position="117"/>
    </location>
</feature>
<name>A0AAW7ZFL6_9FIRM</name>
<dbReference type="RefSeq" id="WP_304543633.1">
    <property type="nucleotide sequence ID" value="NZ_JARPTC010000019.1"/>
</dbReference>
<feature type="transmembrane region" description="Helical" evidence="7">
    <location>
        <begin position="296"/>
        <end position="315"/>
    </location>
</feature>
<comment type="caution">
    <text evidence="8">The sequence shown here is derived from an EMBL/GenBank/DDBJ whole genome shotgun (WGS) entry which is preliminary data.</text>
</comment>
<dbReference type="AlphaFoldDB" id="A0AAW7ZFL6"/>
<accession>A0AAW7ZFL6</accession>
<keyword evidence="3" id="KW-1003">Cell membrane</keyword>
<keyword evidence="5 7" id="KW-1133">Transmembrane helix</keyword>
<evidence type="ECO:0000256" key="4">
    <source>
        <dbReference type="ARBA" id="ARBA00022692"/>
    </source>
</evidence>
<feature type="transmembrane region" description="Helical" evidence="7">
    <location>
        <begin position="327"/>
        <end position="347"/>
    </location>
</feature>
<evidence type="ECO:0000256" key="2">
    <source>
        <dbReference type="ARBA" id="ARBA00007977"/>
    </source>
</evidence>
<feature type="transmembrane region" description="Helical" evidence="7">
    <location>
        <begin position="129"/>
        <end position="150"/>
    </location>
</feature>
<dbReference type="InterPro" id="IPR018383">
    <property type="entry name" value="UPF0324_pro"/>
</dbReference>
<proteinExistence type="inferred from homology"/>
<dbReference type="PANTHER" id="PTHR30106:SF1">
    <property type="entry name" value="UPF0324 MEMBRANE PROTEIN FN0533"/>
    <property type="match status" value="1"/>
</dbReference>
<feature type="transmembrane region" description="Helical" evidence="7">
    <location>
        <begin position="7"/>
        <end position="25"/>
    </location>
</feature>
<dbReference type="Pfam" id="PF03601">
    <property type="entry name" value="Cons_hypoth698"/>
    <property type="match status" value="1"/>
</dbReference>
<evidence type="ECO:0000256" key="7">
    <source>
        <dbReference type="SAM" id="Phobius"/>
    </source>
</evidence>
<evidence type="ECO:0000313" key="9">
    <source>
        <dbReference type="Proteomes" id="UP001172911"/>
    </source>
</evidence>
<evidence type="ECO:0000256" key="3">
    <source>
        <dbReference type="ARBA" id="ARBA00022475"/>
    </source>
</evidence>
<keyword evidence="4 7" id="KW-0812">Transmembrane</keyword>
<sequence length="349" mass="36961">MKLELNIRQSIAPGMILAFIIAYLSEFIHKSIIIGGQKPISGVIVAIILGMLVKNTVGVNKAFQPGISFAMQSVLKAAIFLLGLGLSFIAVVTTGLKALTIIIICVAFAISLTYIFGRKLGLPDKLATLIGIGTAICGTTAIVAASPAINAKDEEVSFSVATITIFGVLAIFLYPLIGKMLVLTDMQFGTWAGVAVHETAQVVAAGFAYSDPAGQIATVVKLTRTVLLAPIVLILGVIYANKQRNVAGAAGQRVNYLKIFPWFVVGFLAMAGIRTFGDTIWLNSEMWADFLSRAQILSKFLIVTAMAGVGLLTSFDDMKNVGIKPFIVGLVASLIMAGFSIVLIFALSI</sequence>
<dbReference type="PANTHER" id="PTHR30106">
    <property type="entry name" value="INNER MEMBRANE PROTEIN YEIH-RELATED"/>
    <property type="match status" value="1"/>
</dbReference>
<protein>
    <submittedName>
        <fullName evidence="8">Sulfate exporter family transporter</fullName>
    </submittedName>
</protein>
<organism evidence="8 9">
    <name type="scientific">Desulforamulus aquiferis</name>
    <dbReference type="NCBI Taxonomy" id="1397668"/>
    <lineage>
        <taxon>Bacteria</taxon>
        <taxon>Bacillati</taxon>
        <taxon>Bacillota</taxon>
        <taxon>Clostridia</taxon>
        <taxon>Eubacteriales</taxon>
        <taxon>Peptococcaceae</taxon>
        <taxon>Desulforamulus</taxon>
    </lineage>
</organism>
<reference evidence="8" key="1">
    <citation type="journal article" date="2023" name="J. Hazard. Mater.">
        <title>Anaerobic biodegradation of pyrene and benzo[a]pyrene by a new sulfate-reducing Desulforamulus aquiferis strain DSA.</title>
        <authorList>
            <person name="Zhang Z."/>
            <person name="Sun J."/>
            <person name="Gong X."/>
            <person name="Wang C."/>
            <person name="Wang H."/>
        </authorList>
    </citation>
    <scope>NUCLEOTIDE SEQUENCE</scope>
    <source>
        <strain evidence="8">DSA</strain>
    </source>
</reference>
<evidence type="ECO:0000256" key="1">
    <source>
        <dbReference type="ARBA" id="ARBA00004651"/>
    </source>
</evidence>
<dbReference type="GO" id="GO:0005886">
    <property type="term" value="C:plasma membrane"/>
    <property type="evidence" value="ECO:0007669"/>
    <property type="project" value="UniProtKB-SubCell"/>
</dbReference>
<feature type="transmembrane region" description="Helical" evidence="7">
    <location>
        <begin position="74"/>
        <end position="92"/>
    </location>
</feature>
<comment type="subcellular location">
    <subcellularLocation>
        <location evidence="1">Cell membrane</location>
        <topology evidence="1">Multi-pass membrane protein</topology>
    </subcellularLocation>
</comment>
<gene>
    <name evidence="8" type="ORF">P6N53_12545</name>
</gene>
<evidence type="ECO:0000256" key="5">
    <source>
        <dbReference type="ARBA" id="ARBA00022989"/>
    </source>
</evidence>
<feature type="transmembrane region" description="Helical" evidence="7">
    <location>
        <begin position="31"/>
        <end position="53"/>
    </location>
</feature>
<keyword evidence="6 7" id="KW-0472">Membrane</keyword>
<keyword evidence="9" id="KW-1185">Reference proteome</keyword>
<comment type="similarity">
    <text evidence="2">Belongs to the UPF0324 family.</text>
</comment>
<dbReference type="EMBL" id="JARPTC010000019">
    <property type="protein sequence ID" value="MDO7788053.1"/>
    <property type="molecule type" value="Genomic_DNA"/>
</dbReference>
<feature type="transmembrane region" description="Helical" evidence="7">
    <location>
        <begin position="259"/>
        <end position="276"/>
    </location>
</feature>
<feature type="transmembrane region" description="Helical" evidence="7">
    <location>
        <begin position="222"/>
        <end position="239"/>
    </location>
</feature>